<reference evidence="1" key="1">
    <citation type="journal article" date="2021" name="Sci. Adv.">
        <title>The American lobster genome reveals insights on longevity, neural, and immune adaptations.</title>
        <authorList>
            <person name="Polinski J.M."/>
            <person name="Zimin A.V."/>
            <person name="Clark K.F."/>
            <person name="Kohn A.B."/>
            <person name="Sadowski N."/>
            <person name="Timp W."/>
            <person name="Ptitsyn A."/>
            <person name="Khanna P."/>
            <person name="Romanova D.Y."/>
            <person name="Williams P."/>
            <person name="Greenwood S.J."/>
            <person name="Moroz L.L."/>
            <person name="Walt D.R."/>
            <person name="Bodnar A.G."/>
        </authorList>
    </citation>
    <scope>NUCLEOTIDE SEQUENCE</scope>
    <source>
        <strain evidence="1">GMGI-L3</strain>
    </source>
</reference>
<accession>A0A8J5MX18</accession>
<proteinExistence type="predicted"/>
<gene>
    <name evidence="1" type="primary">tc1a-L44</name>
    <name evidence="1" type="ORF">Hamer_G010914</name>
</gene>
<comment type="caution">
    <text evidence="1">The sequence shown here is derived from an EMBL/GenBank/DDBJ whole genome shotgun (WGS) entry which is preliminary data.</text>
</comment>
<organism evidence="1 2">
    <name type="scientific">Homarus americanus</name>
    <name type="common">American lobster</name>
    <dbReference type="NCBI Taxonomy" id="6706"/>
    <lineage>
        <taxon>Eukaryota</taxon>
        <taxon>Metazoa</taxon>
        <taxon>Ecdysozoa</taxon>
        <taxon>Arthropoda</taxon>
        <taxon>Crustacea</taxon>
        <taxon>Multicrustacea</taxon>
        <taxon>Malacostraca</taxon>
        <taxon>Eumalacostraca</taxon>
        <taxon>Eucarida</taxon>
        <taxon>Decapoda</taxon>
        <taxon>Pleocyemata</taxon>
        <taxon>Astacidea</taxon>
        <taxon>Nephropoidea</taxon>
        <taxon>Nephropidae</taxon>
        <taxon>Homarus</taxon>
    </lineage>
</organism>
<protein>
    <submittedName>
        <fullName evidence="1">Putative Transposable element Tc1 transposase-like 44</fullName>
    </submittedName>
</protein>
<dbReference type="AlphaFoldDB" id="A0A8J5MX18"/>
<name>A0A8J5MX18_HOMAM</name>
<dbReference type="EMBL" id="JAHLQT010022636">
    <property type="protein sequence ID" value="KAG7166114.1"/>
    <property type="molecule type" value="Genomic_DNA"/>
</dbReference>
<sequence length="124" mass="14109">MKRRSRPRLTTRDKDTAIIAAIQNNPLIAVDIRGELHFSICPLTVRLHLHEAGIQHRVPAIKEQLTFASTNHGKINLWQPNRTRYDMAHIYEVARSGHVACGATYPGRMEMFSKLRGGLRQINS</sequence>
<evidence type="ECO:0000313" key="1">
    <source>
        <dbReference type="EMBL" id="KAG7166114.1"/>
    </source>
</evidence>
<keyword evidence="2" id="KW-1185">Reference proteome</keyword>
<dbReference type="Proteomes" id="UP000747542">
    <property type="component" value="Unassembled WGS sequence"/>
</dbReference>
<evidence type="ECO:0000313" key="2">
    <source>
        <dbReference type="Proteomes" id="UP000747542"/>
    </source>
</evidence>